<accession>A0A3Q8RS17</accession>
<sequence>MKSYKAIDIKKINIDSEFQKYISFFQNEYKTKVLLNESAIDYEEAPNINNVNDLKNAVYDFFFEPRFENVLDLIKFKKQKPQDH</sequence>
<dbReference type="AlphaFoldDB" id="A0A3Q8RS17"/>
<gene>
    <name evidence="1" type="ORF">D6T69_09745</name>
</gene>
<evidence type="ECO:0000313" key="1">
    <source>
        <dbReference type="EMBL" id="AZJ35786.1"/>
    </source>
</evidence>
<name>A0A3Q8RS17_9FLAO</name>
<reference evidence="1 2" key="1">
    <citation type="submission" date="2018-09" db="EMBL/GenBank/DDBJ databases">
        <title>Insights into the microbiota of Asian seabass (Lates calcarifer) with tenacibaculosis symptoms and description of sp. nov. Tenacibaculum singaporense.</title>
        <authorList>
            <person name="Miyake S."/>
            <person name="Soh M."/>
            <person name="Azman M.N."/>
            <person name="Ngoh S.Y."/>
            <person name="Orban L."/>
        </authorList>
    </citation>
    <scope>NUCLEOTIDE SEQUENCE [LARGE SCALE GENOMIC DNA]</scope>
    <source>
        <strain evidence="1 2">DSM 106434</strain>
    </source>
</reference>
<evidence type="ECO:0000313" key="2">
    <source>
        <dbReference type="Proteomes" id="UP000274593"/>
    </source>
</evidence>
<proteinExistence type="predicted"/>
<protein>
    <submittedName>
        <fullName evidence="1">Uncharacterized protein</fullName>
    </submittedName>
</protein>
<dbReference type="Proteomes" id="UP000274593">
    <property type="component" value="Chromosome"/>
</dbReference>
<organism evidence="1 2">
    <name type="scientific">Tenacibaculum singaporense</name>
    <dbReference type="NCBI Taxonomy" id="2358479"/>
    <lineage>
        <taxon>Bacteria</taxon>
        <taxon>Pseudomonadati</taxon>
        <taxon>Bacteroidota</taxon>
        <taxon>Flavobacteriia</taxon>
        <taxon>Flavobacteriales</taxon>
        <taxon>Flavobacteriaceae</taxon>
        <taxon>Tenacibaculum</taxon>
    </lineage>
</organism>
<keyword evidence="2" id="KW-1185">Reference proteome</keyword>
<dbReference type="KEGG" id="tsig:D6T69_09745"/>
<dbReference type="EMBL" id="CP032548">
    <property type="protein sequence ID" value="AZJ35786.1"/>
    <property type="molecule type" value="Genomic_DNA"/>
</dbReference>
<dbReference type="RefSeq" id="WP_125067550.1">
    <property type="nucleotide sequence ID" value="NZ_CP032548.1"/>
</dbReference>